<evidence type="ECO:0000313" key="2">
    <source>
        <dbReference type="Proteomes" id="UP000032427"/>
    </source>
</evidence>
<proteinExistence type="predicted"/>
<dbReference type="HOGENOM" id="CLU_2602974_0_0_6"/>
<dbReference type="PATRIC" id="fig|80852.17.peg.4194"/>
<gene>
    <name evidence="1" type="ORF">AWOD_p920_34</name>
</gene>
<accession>A0A090I846</accession>
<protein>
    <submittedName>
        <fullName evidence="1">Uncharacterized protein</fullName>
    </submittedName>
</protein>
<name>A0A090I846_9GAMM</name>
<reference evidence="2" key="1">
    <citation type="submission" date="2014-09" db="EMBL/GenBank/DDBJ databases">
        <authorList>
            <person name="Hjerde E."/>
        </authorList>
    </citation>
    <scope>NUCLEOTIDE SEQUENCE [LARGE SCALE GENOMIC DNA]</scope>
    <source>
        <strain evidence="2">06/09/139</strain>
        <plasmid evidence="2">pAWOD920</plasmid>
    </source>
</reference>
<organism evidence="1 2">
    <name type="scientific">Aliivibrio wodanis</name>
    <dbReference type="NCBI Taxonomy" id="80852"/>
    <lineage>
        <taxon>Bacteria</taxon>
        <taxon>Pseudomonadati</taxon>
        <taxon>Pseudomonadota</taxon>
        <taxon>Gammaproteobacteria</taxon>
        <taxon>Vibrionales</taxon>
        <taxon>Vibrionaceae</taxon>
        <taxon>Aliivibrio</taxon>
    </lineage>
</organism>
<sequence length="90" mass="10569">MRSYIVYKLRCLMKEFQFFTNEKTYTYIEVCSPTFAEEKKQLLRQGFVISGDNIKARTIDDAIKKHKNHSDDRIKEYAVFSVIAGLFSGF</sequence>
<geneLocation type="plasmid" evidence="1 2">
    <name>pAWOD920</name>
</geneLocation>
<dbReference type="EMBL" id="LN554848">
    <property type="protein sequence ID" value="CED57960.1"/>
    <property type="molecule type" value="Genomic_DNA"/>
</dbReference>
<dbReference type="Proteomes" id="UP000032427">
    <property type="component" value="Plasmid pAWOD920"/>
</dbReference>
<keyword evidence="2" id="KW-1185">Reference proteome</keyword>
<dbReference type="AlphaFoldDB" id="A0A090I846"/>
<dbReference type="KEGG" id="awd:AWOD_p920_34"/>
<keyword evidence="1" id="KW-0614">Plasmid</keyword>
<evidence type="ECO:0000313" key="1">
    <source>
        <dbReference type="EMBL" id="CED57960.1"/>
    </source>
</evidence>